<dbReference type="Proteomes" id="UP001301963">
    <property type="component" value="Chromosome"/>
</dbReference>
<dbReference type="PANTHER" id="PTHR37308">
    <property type="entry name" value="INTEGRAL MEMBRANE PROTEIN"/>
    <property type="match status" value="1"/>
</dbReference>
<evidence type="ECO:0000256" key="1">
    <source>
        <dbReference type="SAM" id="Phobius"/>
    </source>
</evidence>
<sequence length="295" mass="32501">MLNIYIKGILLGIANIIPGVSGGTLALILRIYYKIVNSISEILKLTKIKKNLTFLAILATGMLTSILLTAKIFKAYAFDNGIIEALLIVFFIGLTFGNMLTLKTEISIKEINSNTKILKHLLFFIGIAIIVLFLIIKESNIQLQSTIPKDKNSIKYYLLLVFAGTISGASMILPGISGSGVLLLLGFYKEIILIISEFNIALITIFTTAATIGIATSILIIKKIIDNHLNNFIHLSRGLIFGSILQMILIVLKLNFKINFTSFTSLGTSFILGILTNNKIAKNVNKQFKNTEDRT</sequence>
<dbReference type="EMBL" id="CP132468">
    <property type="protein sequence ID" value="WNY68934.1"/>
    <property type="molecule type" value="Genomic_DNA"/>
</dbReference>
<feature type="transmembrane region" description="Helical" evidence="1">
    <location>
        <begin position="258"/>
        <end position="276"/>
    </location>
</feature>
<keyword evidence="3" id="KW-1185">Reference proteome</keyword>
<feature type="transmembrane region" description="Helical" evidence="1">
    <location>
        <begin position="157"/>
        <end position="188"/>
    </location>
</feature>
<dbReference type="RefSeq" id="WP_316383913.1">
    <property type="nucleotide sequence ID" value="NZ_CP132468.1"/>
</dbReference>
<feature type="transmembrane region" description="Helical" evidence="1">
    <location>
        <begin position="117"/>
        <end position="136"/>
    </location>
</feature>
<feature type="transmembrane region" description="Helical" evidence="1">
    <location>
        <begin position="52"/>
        <end position="70"/>
    </location>
</feature>
<feature type="transmembrane region" description="Helical" evidence="1">
    <location>
        <begin position="82"/>
        <end position="102"/>
    </location>
</feature>
<evidence type="ECO:0000313" key="3">
    <source>
        <dbReference type="Proteomes" id="UP001301963"/>
    </source>
</evidence>
<keyword evidence="1" id="KW-0812">Transmembrane</keyword>
<dbReference type="Pfam" id="PF04018">
    <property type="entry name" value="VCA0040-like"/>
    <property type="match status" value="1"/>
</dbReference>
<name>A0ABZ0CP52_9SPIR</name>
<dbReference type="PANTHER" id="PTHR37308:SF1">
    <property type="entry name" value="POLYPRENYL-PHOSPHATE TRANSPORTER"/>
    <property type="match status" value="1"/>
</dbReference>
<proteinExistence type="predicted"/>
<feature type="transmembrane region" description="Helical" evidence="1">
    <location>
        <begin position="232"/>
        <end position="252"/>
    </location>
</feature>
<feature type="transmembrane region" description="Helical" evidence="1">
    <location>
        <begin position="200"/>
        <end position="220"/>
    </location>
</feature>
<accession>A0ABZ0CP52</accession>
<protein>
    <submittedName>
        <fullName evidence="2">DUF368 domain-containing protein</fullName>
    </submittedName>
</protein>
<feature type="transmembrane region" description="Helical" evidence="1">
    <location>
        <begin position="9"/>
        <end position="32"/>
    </location>
</feature>
<dbReference type="InterPro" id="IPR007163">
    <property type="entry name" value="VCA0040-like"/>
</dbReference>
<reference evidence="2" key="1">
    <citation type="submission" date="2023-07" db="EMBL/GenBank/DDBJ databases">
        <title>Genome sequencing of multiple Borrelia sensu lato isolates.</title>
        <authorList>
            <person name="Mongodin E.F."/>
            <person name="Rudenko N."/>
            <person name="Fraser C.M."/>
            <person name="Schutzer S."/>
            <person name="Luft B."/>
            <person name="Morgan R."/>
            <person name="Chastens S."/>
            <person name="Qiu W."/>
        </authorList>
    </citation>
    <scope>NUCLEOTIDE SEQUENCE [LARGE SCALE GENOMIC DNA]</scope>
    <source>
        <strain evidence="2">PotiB3</strain>
    </source>
</reference>
<organism evidence="2 3">
    <name type="scientific">Borreliella lusitaniae</name>
    <dbReference type="NCBI Taxonomy" id="100177"/>
    <lineage>
        <taxon>Bacteria</taxon>
        <taxon>Pseudomonadati</taxon>
        <taxon>Spirochaetota</taxon>
        <taxon>Spirochaetia</taxon>
        <taxon>Spirochaetales</taxon>
        <taxon>Borreliaceae</taxon>
        <taxon>Borreliella</taxon>
    </lineage>
</organism>
<evidence type="ECO:0000313" key="2">
    <source>
        <dbReference type="EMBL" id="WNY68934.1"/>
    </source>
</evidence>
<keyword evidence="1" id="KW-0472">Membrane</keyword>
<gene>
    <name evidence="2" type="ORF">QIA44_03835</name>
</gene>
<keyword evidence="1" id="KW-1133">Transmembrane helix</keyword>